<protein>
    <submittedName>
        <fullName evidence="1">Uncharacterized protein</fullName>
    </submittedName>
</protein>
<accession>A0A368U145</accession>
<name>A0A368U145_9GAMM</name>
<evidence type="ECO:0000313" key="2">
    <source>
        <dbReference type="Proteomes" id="UP000253204"/>
    </source>
</evidence>
<gene>
    <name evidence="1" type="ORF">DU506_11870</name>
</gene>
<dbReference type="Proteomes" id="UP000253204">
    <property type="component" value="Unassembled WGS sequence"/>
</dbReference>
<dbReference type="AlphaFoldDB" id="A0A368U145"/>
<reference evidence="1 2" key="1">
    <citation type="submission" date="2018-07" db="EMBL/GenBank/DDBJ databases">
        <title>Halomonas rutogse sp. nov., isolated from Lake TangqianCo on Tibetan Plateau.</title>
        <authorList>
            <person name="Lu H."/>
            <person name="Xing P."/>
            <person name="Wu Q."/>
        </authorList>
    </citation>
    <scope>NUCLEOTIDE SEQUENCE [LARGE SCALE GENOMIC DNA]</scope>
    <source>
        <strain evidence="1 2">TQ8S</strain>
    </source>
</reference>
<dbReference type="EMBL" id="QPIJ01000027">
    <property type="protein sequence ID" value="RCV90306.1"/>
    <property type="molecule type" value="Genomic_DNA"/>
</dbReference>
<comment type="caution">
    <text evidence="1">The sequence shown here is derived from an EMBL/GenBank/DDBJ whole genome shotgun (WGS) entry which is preliminary data.</text>
</comment>
<evidence type="ECO:0000313" key="1">
    <source>
        <dbReference type="EMBL" id="RCV90306.1"/>
    </source>
</evidence>
<keyword evidence="2" id="KW-1185">Reference proteome</keyword>
<organism evidence="1 2">
    <name type="scientific">Vreelandella rituensis</name>
    <dbReference type="NCBI Taxonomy" id="2282306"/>
    <lineage>
        <taxon>Bacteria</taxon>
        <taxon>Pseudomonadati</taxon>
        <taxon>Pseudomonadota</taxon>
        <taxon>Gammaproteobacteria</taxon>
        <taxon>Oceanospirillales</taxon>
        <taxon>Halomonadaceae</taxon>
        <taxon>Vreelandella</taxon>
    </lineage>
</organism>
<sequence>MNESDLAAMIQFSSNNAWSQLIDLRDYIEMDDTVSRDEALAEALGLVEVVRDYAARLNGDFSYMPDASLEPALDAEFEVIK</sequence>
<proteinExistence type="predicted"/>